<keyword evidence="2" id="KW-0812">Transmembrane</keyword>
<name>A0ABU3Q3B3_9SPHN</name>
<comment type="caution">
    <text evidence="3">The sequence shown here is derived from an EMBL/GenBank/DDBJ whole genome shotgun (WGS) entry which is preliminary data.</text>
</comment>
<keyword evidence="2" id="KW-1133">Transmembrane helix</keyword>
<evidence type="ECO:0000256" key="2">
    <source>
        <dbReference type="SAM" id="Phobius"/>
    </source>
</evidence>
<organism evidence="3 4">
    <name type="scientific">Sphingosinicella rhizophila</name>
    <dbReference type="NCBI Taxonomy" id="3050082"/>
    <lineage>
        <taxon>Bacteria</taxon>
        <taxon>Pseudomonadati</taxon>
        <taxon>Pseudomonadota</taxon>
        <taxon>Alphaproteobacteria</taxon>
        <taxon>Sphingomonadales</taxon>
        <taxon>Sphingosinicellaceae</taxon>
        <taxon>Sphingosinicella</taxon>
    </lineage>
</organism>
<protein>
    <recommendedName>
        <fullName evidence="5">SPOR domain-containing protein</fullName>
    </recommendedName>
</protein>
<evidence type="ECO:0008006" key="5">
    <source>
        <dbReference type="Google" id="ProtNLM"/>
    </source>
</evidence>
<dbReference type="EMBL" id="JAVUPU010000001">
    <property type="protein sequence ID" value="MDT9597884.1"/>
    <property type="molecule type" value="Genomic_DNA"/>
</dbReference>
<sequence>MSDQDRDREPVRPEPIRETERTTVIQTDRGRGGGGIMIAIILLIAVLALLFFLFGGDLTGGADKGDINVNVEAPELKLPDVDLKVPDVDIDVNNEPSENKG</sequence>
<evidence type="ECO:0000313" key="3">
    <source>
        <dbReference type="EMBL" id="MDT9597884.1"/>
    </source>
</evidence>
<dbReference type="RefSeq" id="WP_315723412.1">
    <property type="nucleotide sequence ID" value="NZ_JAVUPU010000001.1"/>
</dbReference>
<feature type="transmembrane region" description="Helical" evidence="2">
    <location>
        <begin position="36"/>
        <end position="54"/>
    </location>
</feature>
<reference evidence="3 4" key="1">
    <citation type="submission" date="2023-05" db="EMBL/GenBank/DDBJ databases">
        <authorList>
            <person name="Guo Y."/>
        </authorList>
    </citation>
    <scope>NUCLEOTIDE SEQUENCE [LARGE SCALE GENOMIC DNA]</scope>
    <source>
        <strain evidence="3 4">GR2756</strain>
    </source>
</reference>
<keyword evidence="4" id="KW-1185">Reference proteome</keyword>
<dbReference type="Proteomes" id="UP001259572">
    <property type="component" value="Unassembled WGS sequence"/>
</dbReference>
<gene>
    <name evidence="3" type="ORF">RQX22_02845</name>
</gene>
<evidence type="ECO:0000313" key="4">
    <source>
        <dbReference type="Proteomes" id="UP001259572"/>
    </source>
</evidence>
<feature type="region of interest" description="Disordered" evidence="1">
    <location>
        <begin position="1"/>
        <end position="29"/>
    </location>
</feature>
<evidence type="ECO:0000256" key="1">
    <source>
        <dbReference type="SAM" id="MobiDB-lite"/>
    </source>
</evidence>
<proteinExistence type="predicted"/>
<keyword evidence="2" id="KW-0472">Membrane</keyword>
<feature type="compositionally biased region" description="Basic and acidic residues" evidence="1">
    <location>
        <begin position="1"/>
        <end position="21"/>
    </location>
</feature>
<accession>A0ABU3Q3B3</accession>